<accession>A0A1X1D6X9</accession>
<evidence type="ECO:0000256" key="1">
    <source>
        <dbReference type="ARBA" id="ARBA00001947"/>
    </source>
</evidence>
<dbReference type="EC" id="4.2.1.1" evidence="4 10"/>
<dbReference type="SUPFAM" id="SSF51069">
    <property type="entry name" value="Carbonic anhydrase"/>
    <property type="match status" value="1"/>
</dbReference>
<evidence type="ECO:0000256" key="5">
    <source>
        <dbReference type="ARBA" id="ARBA00014628"/>
    </source>
</evidence>
<dbReference type="OrthoDB" id="5327615at2"/>
<comment type="similarity">
    <text evidence="3 10">Belongs to the alpha-carbonic anhydrase family.</text>
</comment>
<evidence type="ECO:0000256" key="3">
    <source>
        <dbReference type="ARBA" id="ARBA00010718"/>
    </source>
</evidence>
<dbReference type="InterPro" id="IPR018338">
    <property type="entry name" value="Carbonic_anhydrase_a-class_CS"/>
</dbReference>
<dbReference type="InterPro" id="IPR023561">
    <property type="entry name" value="Carbonic_anhydrase_a-class"/>
</dbReference>
<keyword evidence="10" id="KW-0732">Signal</keyword>
<evidence type="ECO:0000256" key="2">
    <source>
        <dbReference type="ARBA" id="ARBA00002904"/>
    </source>
</evidence>
<dbReference type="SMART" id="SM01057">
    <property type="entry name" value="Carb_anhydrase"/>
    <property type="match status" value="1"/>
</dbReference>
<comment type="catalytic activity">
    <reaction evidence="9 10">
        <text>hydrogencarbonate + H(+) = CO2 + H2O</text>
        <dbReference type="Rhea" id="RHEA:10748"/>
        <dbReference type="ChEBI" id="CHEBI:15377"/>
        <dbReference type="ChEBI" id="CHEBI:15378"/>
        <dbReference type="ChEBI" id="CHEBI:16526"/>
        <dbReference type="ChEBI" id="CHEBI:17544"/>
        <dbReference type="EC" id="4.2.1.1"/>
    </reaction>
</comment>
<protein>
    <recommendedName>
        <fullName evidence="5 10">Carbonic anhydrase</fullName>
        <ecNumber evidence="4 10">4.2.1.1</ecNumber>
    </recommendedName>
</protein>
<evidence type="ECO:0000256" key="10">
    <source>
        <dbReference type="RuleBase" id="RU367011"/>
    </source>
</evidence>
<dbReference type="CDD" id="cd03124">
    <property type="entry name" value="alpha_CA_prokaryotic_like"/>
    <property type="match status" value="1"/>
</dbReference>
<evidence type="ECO:0000313" key="12">
    <source>
        <dbReference type="EMBL" id="ORM72261.1"/>
    </source>
</evidence>
<evidence type="ECO:0000313" key="13">
    <source>
        <dbReference type="Proteomes" id="UP000193104"/>
    </source>
</evidence>
<dbReference type="Pfam" id="PF00194">
    <property type="entry name" value="Carb_anhydrase"/>
    <property type="match status" value="1"/>
</dbReference>
<evidence type="ECO:0000256" key="6">
    <source>
        <dbReference type="ARBA" id="ARBA00022723"/>
    </source>
</evidence>
<feature type="signal peptide" evidence="10">
    <location>
        <begin position="1"/>
        <end position="20"/>
    </location>
</feature>
<feature type="chain" id="PRO_5025096191" description="Carbonic anhydrase" evidence="10">
    <location>
        <begin position="21"/>
        <end position="242"/>
    </location>
</feature>
<dbReference type="Gene3D" id="3.10.200.10">
    <property type="entry name" value="Alpha carbonic anhydrase"/>
    <property type="match status" value="1"/>
</dbReference>
<dbReference type="AlphaFoldDB" id="A0A1X1D6X9"/>
<dbReference type="PROSITE" id="PS00162">
    <property type="entry name" value="ALPHA_CA_1"/>
    <property type="match status" value="1"/>
</dbReference>
<feature type="domain" description="Alpha-carbonic anhydrase" evidence="11">
    <location>
        <begin position="23"/>
        <end position="242"/>
    </location>
</feature>
<comment type="cofactor">
    <cofactor evidence="1 10">
        <name>Zn(2+)</name>
        <dbReference type="ChEBI" id="CHEBI:29105"/>
    </cofactor>
</comment>
<keyword evidence="6 10" id="KW-0479">Metal-binding</keyword>
<comment type="function">
    <text evidence="2 10">Reversible hydration of carbon dioxide.</text>
</comment>
<evidence type="ECO:0000256" key="7">
    <source>
        <dbReference type="ARBA" id="ARBA00022833"/>
    </source>
</evidence>
<keyword evidence="7 10" id="KW-0862">Zinc</keyword>
<dbReference type="InterPro" id="IPR001148">
    <property type="entry name" value="CA_dom"/>
</dbReference>
<dbReference type="PANTHER" id="PTHR18952:SF265">
    <property type="entry name" value="CARBONIC ANHYDRASE"/>
    <property type="match status" value="1"/>
</dbReference>
<evidence type="ECO:0000259" key="11">
    <source>
        <dbReference type="PROSITE" id="PS51144"/>
    </source>
</evidence>
<dbReference type="PROSITE" id="PS51144">
    <property type="entry name" value="ALPHA_CA_2"/>
    <property type="match status" value="1"/>
</dbReference>
<organism evidence="12 13">
    <name type="scientific">Pantoea wallisii</name>
    <dbReference type="NCBI Taxonomy" id="1076551"/>
    <lineage>
        <taxon>Bacteria</taxon>
        <taxon>Pseudomonadati</taxon>
        <taxon>Pseudomonadota</taxon>
        <taxon>Gammaproteobacteria</taxon>
        <taxon>Enterobacterales</taxon>
        <taxon>Erwiniaceae</taxon>
        <taxon>Pantoea</taxon>
    </lineage>
</organism>
<evidence type="ECO:0000256" key="4">
    <source>
        <dbReference type="ARBA" id="ARBA00012925"/>
    </source>
</evidence>
<evidence type="ECO:0000256" key="8">
    <source>
        <dbReference type="ARBA" id="ARBA00023239"/>
    </source>
</evidence>
<dbReference type="Proteomes" id="UP000193104">
    <property type="component" value="Unassembled WGS sequence"/>
</dbReference>
<dbReference type="RefSeq" id="WP_128602113.1">
    <property type="nucleotide sequence ID" value="NZ_MLFS01000045.1"/>
</dbReference>
<sequence>MKIKHSLFALLLAAAPYAHVQAAAWDYAQPQHWGDLSPDFHLCKQGVNQSPIDIRQAVYARLPALALELQARQAAIVNNGHTVQVNLQQGDTLKLDDETFTLKQFHFHTPSENLIDGKRYPLEGHFVFSNQQQQLAVIGVMFVTGSANPVLGTLLDALPAQVDQSATLQEDVDITSLLPVDRHYFRFSGSLTTPPCSEGVRWLVMKQPVSASAAQLQAFSVALGAQGNSRPVQPLYGRLVVE</sequence>
<comment type="caution">
    <text evidence="12">The sequence shown here is derived from an EMBL/GenBank/DDBJ whole genome shotgun (WGS) entry which is preliminary data.</text>
</comment>
<proteinExistence type="inferred from homology"/>
<dbReference type="STRING" id="1076551.HA48_15155"/>
<evidence type="ECO:0000256" key="9">
    <source>
        <dbReference type="ARBA" id="ARBA00048348"/>
    </source>
</evidence>
<keyword evidence="8 10" id="KW-0456">Lyase</keyword>
<dbReference type="PANTHER" id="PTHR18952">
    <property type="entry name" value="CARBONIC ANHYDRASE"/>
    <property type="match status" value="1"/>
</dbReference>
<dbReference type="InterPro" id="IPR041891">
    <property type="entry name" value="Alpha_CA_prokaryot-like"/>
</dbReference>
<dbReference type="GO" id="GO:0008270">
    <property type="term" value="F:zinc ion binding"/>
    <property type="evidence" value="ECO:0007669"/>
    <property type="project" value="UniProtKB-UniRule"/>
</dbReference>
<keyword evidence="13" id="KW-1185">Reference proteome</keyword>
<gene>
    <name evidence="12" type="ORF">HA48_15155</name>
</gene>
<dbReference type="InterPro" id="IPR036398">
    <property type="entry name" value="CA_dom_sf"/>
</dbReference>
<name>A0A1X1D6X9_9GAMM</name>
<reference evidence="12 13" key="1">
    <citation type="journal article" date="2017" name="Antonie Van Leeuwenhoek">
        <title>Phylogenomic resolution of the bacterial genus Pantoea and its relationship with Erwinia and Tatumella.</title>
        <authorList>
            <person name="Palmer M."/>
            <person name="Steenkamp E.T."/>
            <person name="Coetzee M.P."/>
            <person name="Chan W.Y."/>
            <person name="van Zyl E."/>
            <person name="De Maayer P."/>
            <person name="Coutinho T.A."/>
            <person name="Blom J."/>
            <person name="Smits T.H."/>
            <person name="Duffy B."/>
            <person name="Venter S.N."/>
        </authorList>
    </citation>
    <scope>NUCLEOTIDE SEQUENCE [LARGE SCALE GENOMIC DNA]</scope>
    <source>
        <strain evidence="12 13">LMG 26277</strain>
    </source>
</reference>
<dbReference type="GO" id="GO:0004089">
    <property type="term" value="F:carbonate dehydratase activity"/>
    <property type="evidence" value="ECO:0007669"/>
    <property type="project" value="UniProtKB-UniRule"/>
</dbReference>
<dbReference type="EMBL" id="MLFS01000045">
    <property type="protein sequence ID" value="ORM72261.1"/>
    <property type="molecule type" value="Genomic_DNA"/>
</dbReference>